<reference evidence="1" key="1">
    <citation type="submission" date="2018-07" db="EMBL/GenBank/DDBJ databases">
        <authorList>
            <person name="Quirk P.G."/>
            <person name="Krulwich T.A."/>
        </authorList>
    </citation>
    <scope>NUCLEOTIDE SEQUENCE</scope>
</reference>
<name>A0A336LJG4_CULSO</name>
<dbReference type="VEuPathDB" id="VectorBase:CSON007162"/>
<dbReference type="EMBL" id="UFQT01000026">
    <property type="protein sequence ID" value="SSX18056.1"/>
    <property type="molecule type" value="Genomic_DNA"/>
</dbReference>
<dbReference type="AlphaFoldDB" id="A0A336LJG4"/>
<accession>A0A336LJG4</accession>
<evidence type="ECO:0000313" key="1">
    <source>
        <dbReference type="EMBL" id="SSX18056.1"/>
    </source>
</evidence>
<organism evidence="1">
    <name type="scientific">Culicoides sonorensis</name>
    <name type="common">Biting midge</name>
    <dbReference type="NCBI Taxonomy" id="179676"/>
    <lineage>
        <taxon>Eukaryota</taxon>
        <taxon>Metazoa</taxon>
        <taxon>Ecdysozoa</taxon>
        <taxon>Arthropoda</taxon>
        <taxon>Hexapoda</taxon>
        <taxon>Insecta</taxon>
        <taxon>Pterygota</taxon>
        <taxon>Neoptera</taxon>
        <taxon>Endopterygota</taxon>
        <taxon>Diptera</taxon>
        <taxon>Nematocera</taxon>
        <taxon>Chironomoidea</taxon>
        <taxon>Ceratopogonidae</taxon>
        <taxon>Ceratopogoninae</taxon>
        <taxon>Culicoides</taxon>
        <taxon>Monoculicoides</taxon>
    </lineage>
</organism>
<gene>
    <name evidence="1" type="primary">CSON007162</name>
</gene>
<protein>
    <submittedName>
        <fullName evidence="1">CSON007162 protein</fullName>
    </submittedName>
</protein>
<proteinExistence type="predicted"/>
<sequence length="74" mass="7935">MEFLEKLSSAAFLALVAFITISKLSMSSFTSFSTPSLTPSAILTFCLNDNLSSSAFVLAARNNLIIFPGVNIIE</sequence>